<keyword evidence="3 10" id="KW-0328">Glycosyltransferase</keyword>
<keyword evidence="9" id="KW-0472">Membrane</keyword>
<dbReference type="PANTHER" id="PTHR11214:SF379">
    <property type="entry name" value="HEXOSYLTRANSFERASE-RELATED"/>
    <property type="match status" value="1"/>
</dbReference>
<dbReference type="Gene3D" id="3.90.550.50">
    <property type="match status" value="1"/>
</dbReference>
<sequence length="296" mass="33718">MELEEAEQGEVNKSLISKSSILQIVDVKTLRKFAMKLEAEVQAKKSVISFLTQPVMNHHNYVYIHNPSNVCTLHRTEVLLVVPSAPGNFENRAKVRLSKRGGYVRNWRNGAVLLFFIGNPSNDESGIEIQTKIDKESLLYGDIVQENFEDVYKNIRLKAVSMLKWASTFCQETKYVIRTDDDVRVDIPKLLSVLEAKSRRYTDFIIGDRKDGWAAVRDTTDKYYLSVDEYEPSTLPPFAVGGLLGYPISTVTLLYQAALRIKPVWLDDIFITGICAPRVNVPLLSDPDFVFKHKVW</sequence>
<dbReference type="PANTHER" id="PTHR11214">
    <property type="entry name" value="BETA-1,3-N-ACETYLGLUCOSAMINYLTRANSFERASE"/>
    <property type="match status" value="1"/>
</dbReference>
<evidence type="ECO:0000256" key="3">
    <source>
        <dbReference type="ARBA" id="ARBA00022676"/>
    </source>
</evidence>
<dbReference type="GO" id="GO:0006493">
    <property type="term" value="P:protein O-linked glycosylation"/>
    <property type="evidence" value="ECO:0007669"/>
    <property type="project" value="TreeGrafter"/>
</dbReference>
<keyword evidence="12" id="KW-1185">Reference proteome</keyword>
<dbReference type="EMBL" id="CAXITT010000309">
    <property type="protein sequence ID" value="CAL1538673.1"/>
    <property type="molecule type" value="Genomic_DNA"/>
</dbReference>
<comment type="caution">
    <text evidence="11">The sequence shown here is derived from an EMBL/GenBank/DDBJ whole genome shotgun (WGS) entry which is preliminary data.</text>
</comment>
<dbReference type="Pfam" id="PF01762">
    <property type="entry name" value="Galactosyl_T"/>
    <property type="match status" value="1"/>
</dbReference>
<evidence type="ECO:0000256" key="5">
    <source>
        <dbReference type="ARBA" id="ARBA00022692"/>
    </source>
</evidence>
<evidence type="ECO:0000256" key="6">
    <source>
        <dbReference type="ARBA" id="ARBA00022968"/>
    </source>
</evidence>
<gene>
    <name evidence="11" type="ORF">GSLYS_00012494001</name>
</gene>
<reference evidence="11 12" key="1">
    <citation type="submission" date="2024-04" db="EMBL/GenBank/DDBJ databases">
        <authorList>
            <consortium name="Genoscope - CEA"/>
            <person name="William W."/>
        </authorList>
    </citation>
    <scope>NUCLEOTIDE SEQUENCE [LARGE SCALE GENOMIC DNA]</scope>
</reference>
<dbReference type="AlphaFoldDB" id="A0AAV2HWV4"/>
<evidence type="ECO:0000256" key="2">
    <source>
        <dbReference type="ARBA" id="ARBA00008661"/>
    </source>
</evidence>
<evidence type="ECO:0000313" key="12">
    <source>
        <dbReference type="Proteomes" id="UP001497497"/>
    </source>
</evidence>
<name>A0AAV2HWV4_LYMST</name>
<comment type="similarity">
    <text evidence="2 10">Belongs to the glycosyltransferase 31 family.</text>
</comment>
<evidence type="ECO:0000256" key="8">
    <source>
        <dbReference type="ARBA" id="ARBA00023034"/>
    </source>
</evidence>
<dbReference type="GO" id="GO:0000139">
    <property type="term" value="C:Golgi membrane"/>
    <property type="evidence" value="ECO:0007669"/>
    <property type="project" value="UniProtKB-SubCell"/>
</dbReference>
<evidence type="ECO:0000256" key="7">
    <source>
        <dbReference type="ARBA" id="ARBA00022989"/>
    </source>
</evidence>
<keyword evidence="7" id="KW-1133">Transmembrane helix</keyword>
<keyword evidence="8 10" id="KW-0333">Golgi apparatus</keyword>
<protein>
    <recommendedName>
        <fullName evidence="10">Hexosyltransferase</fullName>
        <ecNumber evidence="10">2.4.1.-</ecNumber>
    </recommendedName>
</protein>
<evidence type="ECO:0000256" key="1">
    <source>
        <dbReference type="ARBA" id="ARBA00004323"/>
    </source>
</evidence>
<evidence type="ECO:0000256" key="10">
    <source>
        <dbReference type="RuleBase" id="RU363063"/>
    </source>
</evidence>
<evidence type="ECO:0000313" key="11">
    <source>
        <dbReference type="EMBL" id="CAL1538673.1"/>
    </source>
</evidence>
<keyword evidence="4" id="KW-0808">Transferase</keyword>
<organism evidence="11 12">
    <name type="scientific">Lymnaea stagnalis</name>
    <name type="common">Great pond snail</name>
    <name type="synonym">Helix stagnalis</name>
    <dbReference type="NCBI Taxonomy" id="6523"/>
    <lineage>
        <taxon>Eukaryota</taxon>
        <taxon>Metazoa</taxon>
        <taxon>Spiralia</taxon>
        <taxon>Lophotrochozoa</taxon>
        <taxon>Mollusca</taxon>
        <taxon>Gastropoda</taxon>
        <taxon>Heterobranchia</taxon>
        <taxon>Euthyneura</taxon>
        <taxon>Panpulmonata</taxon>
        <taxon>Hygrophila</taxon>
        <taxon>Lymnaeoidea</taxon>
        <taxon>Lymnaeidae</taxon>
        <taxon>Lymnaea</taxon>
    </lineage>
</organism>
<keyword evidence="5" id="KW-0812">Transmembrane</keyword>
<dbReference type="InterPro" id="IPR002659">
    <property type="entry name" value="Glyco_trans_31"/>
</dbReference>
<keyword evidence="6" id="KW-0735">Signal-anchor</keyword>
<evidence type="ECO:0000256" key="9">
    <source>
        <dbReference type="ARBA" id="ARBA00023136"/>
    </source>
</evidence>
<dbReference type="EC" id="2.4.1.-" evidence="10"/>
<evidence type="ECO:0000256" key="4">
    <source>
        <dbReference type="ARBA" id="ARBA00022679"/>
    </source>
</evidence>
<dbReference type="Proteomes" id="UP001497497">
    <property type="component" value="Unassembled WGS sequence"/>
</dbReference>
<dbReference type="GO" id="GO:0016758">
    <property type="term" value="F:hexosyltransferase activity"/>
    <property type="evidence" value="ECO:0007669"/>
    <property type="project" value="InterPro"/>
</dbReference>
<proteinExistence type="inferred from homology"/>
<comment type="subcellular location">
    <subcellularLocation>
        <location evidence="1 10">Golgi apparatus membrane</location>
        <topology evidence="1 10">Single-pass type II membrane protein</topology>
    </subcellularLocation>
</comment>
<accession>A0AAV2HWV4</accession>